<proteinExistence type="predicted"/>
<evidence type="ECO:0000313" key="2">
    <source>
        <dbReference type="Proteomes" id="UP000450000"/>
    </source>
</evidence>
<name>A0A6N7L433_9ACTN</name>
<organism evidence="1 2">
    <name type="scientific">Streptomyces kaniharaensis</name>
    <dbReference type="NCBI Taxonomy" id="212423"/>
    <lineage>
        <taxon>Bacteria</taxon>
        <taxon>Bacillati</taxon>
        <taxon>Actinomycetota</taxon>
        <taxon>Actinomycetes</taxon>
        <taxon>Kitasatosporales</taxon>
        <taxon>Streptomycetaceae</taxon>
        <taxon>Streptomyces</taxon>
    </lineage>
</organism>
<dbReference type="AlphaFoldDB" id="A0A6N7L433"/>
<comment type="caution">
    <text evidence="1">The sequence shown here is derived from an EMBL/GenBank/DDBJ whole genome shotgun (WGS) entry which is preliminary data.</text>
</comment>
<dbReference type="RefSeq" id="WP_153470032.1">
    <property type="nucleotide sequence ID" value="NZ_WBOF01000004.1"/>
</dbReference>
<reference evidence="1 2" key="1">
    <citation type="submission" date="2019-09" db="EMBL/GenBank/DDBJ databases">
        <title>Genome Sequences of Streptomyces kaniharaensis ATCC 21070.</title>
        <authorList>
            <person name="Zhu W."/>
            <person name="De Crecy-Lagard V."/>
            <person name="Richards N.G."/>
        </authorList>
    </citation>
    <scope>NUCLEOTIDE SEQUENCE [LARGE SCALE GENOMIC DNA]</scope>
    <source>
        <strain evidence="1 2">SF-557</strain>
    </source>
</reference>
<evidence type="ECO:0000313" key="1">
    <source>
        <dbReference type="EMBL" id="MQS17338.1"/>
    </source>
</evidence>
<accession>A0A6N7L433</accession>
<dbReference type="OrthoDB" id="3872852at2"/>
<keyword evidence="2" id="KW-1185">Reference proteome</keyword>
<gene>
    <name evidence="1" type="ORF">F7Q99_35450</name>
</gene>
<dbReference type="Proteomes" id="UP000450000">
    <property type="component" value="Unassembled WGS sequence"/>
</dbReference>
<dbReference type="EMBL" id="WBOF01000004">
    <property type="protein sequence ID" value="MQS17338.1"/>
    <property type="molecule type" value="Genomic_DNA"/>
</dbReference>
<protein>
    <submittedName>
        <fullName evidence="1">Uncharacterized protein</fullName>
    </submittedName>
</protein>
<sequence length="115" mass="11987">MPRDQVESVVVGDHFDVVRMPEAIGRRVIAALGDECGMVLASGLADSMDFLVEPGVLNPGWRACGARLRRADGRLSVPPAAVRSGRDVHWAVPPGRLAATAPGALLAALGVPEPT</sequence>